<evidence type="ECO:0000256" key="3">
    <source>
        <dbReference type="ARBA" id="ARBA00023295"/>
    </source>
</evidence>
<name>A0ABY9J5Q2_9ACTN</name>
<evidence type="ECO:0000256" key="1">
    <source>
        <dbReference type="ARBA" id="ARBA00007754"/>
    </source>
</evidence>
<dbReference type="InterPro" id="IPR017853">
    <property type="entry name" value="GH"/>
</dbReference>
<dbReference type="InterPro" id="IPR000805">
    <property type="entry name" value="Glyco_hydro_26"/>
</dbReference>
<dbReference type="SUPFAM" id="SSF51445">
    <property type="entry name" value="(Trans)glycosidases"/>
    <property type="match status" value="1"/>
</dbReference>
<protein>
    <submittedName>
        <fullName evidence="7">Glycosyl hydrolase</fullName>
    </submittedName>
</protein>
<evidence type="ECO:0000256" key="4">
    <source>
        <dbReference type="PROSITE-ProRule" id="PRU01100"/>
    </source>
</evidence>
<dbReference type="InterPro" id="IPR022790">
    <property type="entry name" value="GH26_dom"/>
</dbReference>
<feature type="active site" description="Proton donor" evidence="4">
    <location>
        <position position="177"/>
    </location>
</feature>
<sequence>MTGRGIPFDGPQRRRHGQGTDRRTAGESAAAPKPAVRRFGAGLASAALVTATVLVATSCSTAGEEPATSSSATAPLEPSEGALLGHYYGDGTVEETDARIGTTPGIHLTYYGWEDDWSASEATRDDLSGNRIPLVNWEPFDVDFDDIIDGSLDATIEKRADGAKELGEPFFLDFAAEMNEEEGWGGHDPERYIAAYRHIHDIFEDRGASNVVWVWAPNVTDSPDAPAAMSYYPGDRYVDWTGIDGYNWGTSDPDFEWQGFTDLFRDIYGKLAAKGKPIIIGETGSDETGGSKAEWIQGIVPGLKDEFPLIKALVWFDVDKERHWQIASSPAALAAYRRMAADPYLTP</sequence>
<keyword evidence="8" id="KW-1185">Reference proteome</keyword>
<feature type="region of interest" description="Disordered" evidence="5">
    <location>
        <begin position="1"/>
        <end position="35"/>
    </location>
</feature>
<accession>A0ABY9J5Q2</accession>
<evidence type="ECO:0000313" key="7">
    <source>
        <dbReference type="EMBL" id="WLQ62184.1"/>
    </source>
</evidence>
<reference evidence="7 8" key="1">
    <citation type="submission" date="2023-03" db="EMBL/GenBank/DDBJ databases">
        <title>Isolation and description of six Streptomyces strains from soil environments, able to metabolize different microbial glucans.</title>
        <authorList>
            <person name="Widen T."/>
            <person name="Larsbrink J."/>
        </authorList>
    </citation>
    <scope>NUCLEOTIDE SEQUENCE [LARGE SCALE GENOMIC DNA]</scope>
    <source>
        <strain evidence="7 8">Alt3</strain>
    </source>
</reference>
<dbReference type="EMBL" id="CP120983">
    <property type="protein sequence ID" value="WLQ62184.1"/>
    <property type="molecule type" value="Genomic_DNA"/>
</dbReference>
<dbReference type="Proteomes" id="UP001224433">
    <property type="component" value="Chromosome"/>
</dbReference>
<evidence type="ECO:0000259" key="6">
    <source>
        <dbReference type="PROSITE" id="PS51764"/>
    </source>
</evidence>
<evidence type="ECO:0000256" key="5">
    <source>
        <dbReference type="SAM" id="MobiDB-lite"/>
    </source>
</evidence>
<evidence type="ECO:0000313" key="8">
    <source>
        <dbReference type="Proteomes" id="UP001224433"/>
    </source>
</evidence>
<dbReference type="GO" id="GO:0016787">
    <property type="term" value="F:hydrolase activity"/>
    <property type="evidence" value="ECO:0007669"/>
    <property type="project" value="UniProtKB-KW"/>
</dbReference>
<dbReference type="PANTHER" id="PTHR40079:SF4">
    <property type="entry name" value="GH26 DOMAIN-CONTAINING PROTEIN-RELATED"/>
    <property type="match status" value="1"/>
</dbReference>
<keyword evidence="2 4" id="KW-0378">Hydrolase</keyword>
<feature type="domain" description="GH26" evidence="6">
    <location>
        <begin position="43"/>
        <end position="347"/>
    </location>
</feature>
<dbReference type="PROSITE" id="PS51764">
    <property type="entry name" value="GH26"/>
    <property type="match status" value="1"/>
</dbReference>
<dbReference type="PANTHER" id="PTHR40079">
    <property type="entry name" value="MANNAN ENDO-1,4-BETA-MANNOSIDASE E-RELATED"/>
    <property type="match status" value="1"/>
</dbReference>
<keyword evidence="3 4" id="KW-0326">Glycosidase</keyword>
<proteinExistence type="inferred from homology"/>
<feature type="active site" description="Nucleophile" evidence="4">
    <location>
        <position position="282"/>
    </location>
</feature>
<dbReference type="Pfam" id="PF02156">
    <property type="entry name" value="Glyco_hydro_26"/>
    <property type="match status" value="1"/>
</dbReference>
<evidence type="ECO:0000256" key="2">
    <source>
        <dbReference type="ARBA" id="ARBA00022801"/>
    </source>
</evidence>
<dbReference type="Gene3D" id="3.20.20.80">
    <property type="entry name" value="Glycosidases"/>
    <property type="match status" value="1"/>
</dbReference>
<gene>
    <name evidence="7" type="ORF">P8A20_00640</name>
</gene>
<dbReference type="RefSeq" id="WP_147964427.1">
    <property type="nucleotide sequence ID" value="NZ_CP120983.1"/>
</dbReference>
<organism evidence="7 8">
    <name type="scientific">Streptomyces glycanivorans</name>
    <dbReference type="NCBI Taxonomy" id="3033808"/>
    <lineage>
        <taxon>Bacteria</taxon>
        <taxon>Bacillati</taxon>
        <taxon>Actinomycetota</taxon>
        <taxon>Actinomycetes</taxon>
        <taxon>Kitasatosporales</taxon>
        <taxon>Streptomycetaceae</taxon>
        <taxon>Streptomyces</taxon>
    </lineage>
</organism>
<comment type="similarity">
    <text evidence="1 4">Belongs to the glycosyl hydrolase 26 family.</text>
</comment>